<keyword evidence="2" id="KW-1185">Reference proteome</keyword>
<accession>A0A9X6NJP6</accession>
<evidence type="ECO:0000313" key="1">
    <source>
        <dbReference type="EMBL" id="OWA54001.1"/>
    </source>
</evidence>
<dbReference type="OrthoDB" id="2016582at2759"/>
<proteinExistence type="predicted"/>
<sequence length="132" mass="14498">MTPAVWKQASLPVRNSGLGIRTTSELPLPAFLASIHSSKYLIAIITPLADFEDILEVSTRDWLTITGQDIPAAPKSQRAWDLPAVEHTVREMTTKTTARNKAQLRALNCKEAEAWIHALPISPAGNLLDDMV</sequence>
<organism evidence="1 2">
    <name type="scientific">Hypsibius exemplaris</name>
    <name type="common">Freshwater tardigrade</name>
    <dbReference type="NCBI Taxonomy" id="2072580"/>
    <lineage>
        <taxon>Eukaryota</taxon>
        <taxon>Metazoa</taxon>
        <taxon>Ecdysozoa</taxon>
        <taxon>Tardigrada</taxon>
        <taxon>Eutardigrada</taxon>
        <taxon>Parachela</taxon>
        <taxon>Hypsibioidea</taxon>
        <taxon>Hypsibiidae</taxon>
        <taxon>Hypsibius</taxon>
    </lineage>
</organism>
<reference evidence="2" key="1">
    <citation type="submission" date="2017-01" db="EMBL/GenBank/DDBJ databases">
        <title>Comparative genomics of anhydrobiosis in the tardigrade Hypsibius dujardini.</title>
        <authorList>
            <person name="Yoshida Y."/>
            <person name="Koutsovoulos G."/>
            <person name="Laetsch D."/>
            <person name="Stevens L."/>
            <person name="Kumar S."/>
            <person name="Horikawa D."/>
            <person name="Ishino K."/>
            <person name="Komine S."/>
            <person name="Tomita M."/>
            <person name="Blaxter M."/>
            <person name="Arakawa K."/>
        </authorList>
    </citation>
    <scope>NUCLEOTIDE SEQUENCE [LARGE SCALE GENOMIC DNA]</scope>
    <source>
        <strain evidence="2">Z151</strain>
    </source>
</reference>
<protein>
    <submittedName>
        <fullName evidence="1">Uncharacterized protein</fullName>
    </submittedName>
</protein>
<name>A0A9X6NJP6_HYPEX</name>
<gene>
    <name evidence="1" type="ORF">BV898_18424</name>
</gene>
<evidence type="ECO:0000313" key="2">
    <source>
        <dbReference type="Proteomes" id="UP000192578"/>
    </source>
</evidence>
<dbReference type="AlphaFoldDB" id="A0A9X6NJP6"/>
<comment type="caution">
    <text evidence="1">The sequence shown here is derived from an EMBL/GenBank/DDBJ whole genome shotgun (WGS) entry which is preliminary data.</text>
</comment>
<dbReference type="EMBL" id="MTYJ01000363">
    <property type="protein sequence ID" value="OWA54001.1"/>
    <property type="molecule type" value="Genomic_DNA"/>
</dbReference>
<dbReference type="Proteomes" id="UP000192578">
    <property type="component" value="Unassembled WGS sequence"/>
</dbReference>